<keyword evidence="4" id="KW-0804">Transcription</keyword>
<dbReference type="PROSITE" id="PS50931">
    <property type="entry name" value="HTH_LYSR"/>
    <property type="match status" value="1"/>
</dbReference>
<keyword evidence="2" id="KW-0805">Transcription regulation</keyword>
<dbReference type="FunFam" id="1.10.10.10:FF:000001">
    <property type="entry name" value="LysR family transcriptional regulator"/>
    <property type="match status" value="1"/>
</dbReference>
<keyword evidence="3" id="KW-0238">DNA-binding</keyword>
<dbReference type="Pfam" id="PF00126">
    <property type="entry name" value="HTH_1"/>
    <property type="match status" value="1"/>
</dbReference>
<feature type="domain" description="HTH lysR-type" evidence="5">
    <location>
        <begin position="1"/>
        <end position="58"/>
    </location>
</feature>
<proteinExistence type="inferred from homology"/>
<dbReference type="Proteomes" id="UP000261166">
    <property type="component" value="Unassembled WGS sequence"/>
</dbReference>
<dbReference type="RefSeq" id="WP_025489896.1">
    <property type="nucleotide sequence ID" value="NZ_CALBAU010000332.1"/>
</dbReference>
<dbReference type="GeneID" id="86052288"/>
<comment type="caution">
    <text evidence="6">The sequence shown here is derived from an EMBL/GenBank/DDBJ whole genome shotgun (WGS) entry which is preliminary data.</text>
</comment>
<sequence>MTLRHLRIFVAVYQERSITRAADRLHLAQPSVSLAIKELEDNYSIRLFERYSRRIYITEQGEQLYNYALHIISLFDEMEEKIPAWKQAGTLRIGSSVTIGNFLLPTLIQKFQEEAPAVRPQVTINNSGFIEEAVLNNQLDFALVEGCSQNPQLICESFMEDRICFICAPDHPLLQKKKVSLRDISACPFVLREKGSAGREAAEDLLKYSQLPMTILWESVSTQSLVRAVSRNIGISALPCLLAEDALAQGIVAQIPFDAPALHRSFSIIYHQNKYLTENALRFMEMCRRF</sequence>
<dbReference type="GO" id="GO:0003700">
    <property type="term" value="F:DNA-binding transcription factor activity"/>
    <property type="evidence" value="ECO:0007669"/>
    <property type="project" value="InterPro"/>
</dbReference>
<dbReference type="InterPro" id="IPR036390">
    <property type="entry name" value="WH_DNA-bd_sf"/>
</dbReference>
<dbReference type="Gene3D" id="3.40.190.290">
    <property type="match status" value="1"/>
</dbReference>
<evidence type="ECO:0000313" key="7">
    <source>
        <dbReference type="EMBL" id="RGE71184.1"/>
    </source>
</evidence>
<organism evidence="6 8">
    <name type="scientific">Eisenbergiella massiliensis</name>
    <dbReference type="NCBI Taxonomy" id="1720294"/>
    <lineage>
        <taxon>Bacteria</taxon>
        <taxon>Bacillati</taxon>
        <taxon>Bacillota</taxon>
        <taxon>Clostridia</taxon>
        <taxon>Lachnospirales</taxon>
        <taxon>Lachnospiraceae</taxon>
        <taxon>Eisenbergiella</taxon>
    </lineage>
</organism>
<dbReference type="InterPro" id="IPR005119">
    <property type="entry name" value="LysR_subst-bd"/>
</dbReference>
<dbReference type="GO" id="GO:0000976">
    <property type="term" value="F:transcription cis-regulatory region binding"/>
    <property type="evidence" value="ECO:0007669"/>
    <property type="project" value="TreeGrafter"/>
</dbReference>
<gene>
    <name evidence="7" type="ORF">DWY69_13370</name>
    <name evidence="6" type="ORF">DXC51_02900</name>
</gene>
<dbReference type="InterPro" id="IPR000847">
    <property type="entry name" value="LysR_HTH_N"/>
</dbReference>
<name>A0A3E3IAJ8_9FIRM</name>
<keyword evidence="8" id="KW-1185">Reference proteome</keyword>
<dbReference type="InterPro" id="IPR036388">
    <property type="entry name" value="WH-like_DNA-bd_sf"/>
</dbReference>
<dbReference type="EMBL" id="QVLV01000002">
    <property type="protein sequence ID" value="RGE64041.1"/>
    <property type="molecule type" value="Genomic_DNA"/>
</dbReference>
<dbReference type="Gene3D" id="1.10.10.10">
    <property type="entry name" value="Winged helix-like DNA-binding domain superfamily/Winged helix DNA-binding domain"/>
    <property type="match status" value="1"/>
</dbReference>
<dbReference type="AlphaFoldDB" id="A0A3E3IAJ8"/>
<dbReference type="PRINTS" id="PR00039">
    <property type="entry name" value="HTHLYSR"/>
</dbReference>
<evidence type="ECO:0000256" key="3">
    <source>
        <dbReference type="ARBA" id="ARBA00023125"/>
    </source>
</evidence>
<reference evidence="6 9" key="1">
    <citation type="submission" date="2018-08" db="EMBL/GenBank/DDBJ databases">
        <title>A genome reference for cultivated species of the human gut microbiota.</title>
        <authorList>
            <person name="Zou Y."/>
            <person name="Xue W."/>
            <person name="Luo G."/>
        </authorList>
    </citation>
    <scope>NUCLEOTIDE SEQUENCE [LARGE SCALE GENOMIC DNA]</scope>
    <source>
        <strain evidence="7 9">AF26-4BH</strain>
        <strain evidence="6">TF05-5AC</strain>
    </source>
</reference>
<evidence type="ECO:0000256" key="2">
    <source>
        <dbReference type="ARBA" id="ARBA00023015"/>
    </source>
</evidence>
<dbReference type="OrthoDB" id="9785745at2"/>
<evidence type="ECO:0000313" key="9">
    <source>
        <dbReference type="Proteomes" id="UP000261166"/>
    </source>
</evidence>
<dbReference type="Proteomes" id="UP000260812">
    <property type="component" value="Unassembled WGS sequence"/>
</dbReference>
<dbReference type="GeneID" id="97985859"/>
<dbReference type="EMBL" id="QVLU01000011">
    <property type="protein sequence ID" value="RGE71184.1"/>
    <property type="molecule type" value="Genomic_DNA"/>
</dbReference>
<dbReference type="Pfam" id="PF03466">
    <property type="entry name" value="LysR_substrate"/>
    <property type="match status" value="1"/>
</dbReference>
<dbReference type="SUPFAM" id="SSF53850">
    <property type="entry name" value="Periplasmic binding protein-like II"/>
    <property type="match status" value="1"/>
</dbReference>
<dbReference type="PANTHER" id="PTHR30126:SF94">
    <property type="entry name" value="LYSR FAMILY TRANSCRIPTIONAL REGULATOR"/>
    <property type="match status" value="1"/>
</dbReference>
<accession>A0A3E3IAJ8</accession>
<dbReference type="PANTHER" id="PTHR30126">
    <property type="entry name" value="HTH-TYPE TRANSCRIPTIONAL REGULATOR"/>
    <property type="match status" value="1"/>
</dbReference>
<evidence type="ECO:0000259" key="5">
    <source>
        <dbReference type="PROSITE" id="PS50931"/>
    </source>
</evidence>
<comment type="similarity">
    <text evidence="1">Belongs to the LysR transcriptional regulatory family.</text>
</comment>
<evidence type="ECO:0000313" key="6">
    <source>
        <dbReference type="EMBL" id="RGE64041.1"/>
    </source>
</evidence>
<dbReference type="SUPFAM" id="SSF46785">
    <property type="entry name" value="Winged helix' DNA-binding domain"/>
    <property type="match status" value="1"/>
</dbReference>
<evidence type="ECO:0000256" key="4">
    <source>
        <dbReference type="ARBA" id="ARBA00023163"/>
    </source>
</evidence>
<evidence type="ECO:0000256" key="1">
    <source>
        <dbReference type="ARBA" id="ARBA00009437"/>
    </source>
</evidence>
<evidence type="ECO:0000313" key="8">
    <source>
        <dbReference type="Proteomes" id="UP000260812"/>
    </source>
</evidence>
<protein>
    <submittedName>
        <fullName evidence="6">LysR family transcriptional regulator</fullName>
    </submittedName>
</protein>